<reference evidence="1" key="1">
    <citation type="journal article" date="2014" name="Genome Biol. Evol.">
        <title>Genome evolution and plasticity of Serratia marcescens, an important multidrug-resistant nosocomial pathogen.</title>
        <authorList>
            <person name="Iguchi A."/>
            <person name="Nagaya Y."/>
            <person name="Pradel E."/>
            <person name="Ooka T."/>
            <person name="Ogura Y."/>
            <person name="Katsura K."/>
            <person name="Kurokawa K."/>
            <person name="Oshima K."/>
            <person name="Hattori M."/>
            <person name="Parkhill J."/>
            <person name="Sebaihia M."/>
            <person name="Coulthurst S.J."/>
            <person name="Gotoh N."/>
            <person name="Thomson N.R."/>
            <person name="Ewbank J.J."/>
            <person name="Hayashi T."/>
        </authorList>
    </citation>
    <scope>NUCLEOTIDE SEQUENCE</scope>
    <source>
        <strain evidence="1">SM39</strain>
    </source>
</reference>
<evidence type="ECO:0000313" key="1">
    <source>
        <dbReference type="EMBL" id="BAO36523.1"/>
    </source>
</evidence>
<dbReference type="EMBL" id="AP013063">
    <property type="protein sequence ID" value="BAO36523.1"/>
    <property type="molecule type" value="Genomic_DNA"/>
</dbReference>
<protein>
    <submittedName>
        <fullName evidence="1">Phage tail fiber assembly protein</fullName>
    </submittedName>
</protein>
<organism evidence="1">
    <name type="scientific">Serratia marcescens SM39</name>
    <dbReference type="NCBI Taxonomy" id="1334564"/>
    <lineage>
        <taxon>Bacteria</taxon>
        <taxon>Pseudomonadati</taxon>
        <taxon>Pseudomonadota</taxon>
        <taxon>Gammaproteobacteria</taxon>
        <taxon>Enterobacterales</taxon>
        <taxon>Yersiniaceae</taxon>
        <taxon>Serratia</taxon>
    </lineage>
</organism>
<dbReference type="RefSeq" id="WP_041037486.1">
    <property type="nucleotide sequence ID" value="NZ_AP013063.1"/>
</dbReference>
<sequence>MQKYYYSPSENIAYSGVLMDSYKKAGTLPDDIVEITDSEFQKYFMGLVPEGKYRTASAQGLPVWADLAPPSHDELIAIVEADRQNRIDNAMSSIAVIQLKMQAGRKLTESETLRLNAVLDYIDKLDAIDINSTDIEWPEQPE</sequence>
<dbReference type="Pfam" id="PF02413">
    <property type="entry name" value="Caudo_TAP"/>
    <property type="match status" value="1"/>
</dbReference>
<dbReference type="KEGG" id="smar:SM39_4604"/>
<accession>A0AAT9F506</accession>
<dbReference type="InterPro" id="IPR003458">
    <property type="entry name" value="Phage_T4_Gp38_tail_assem"/>
</dbReference>
<proteinExistence type="predicted"/>
<name>A0AAT9F506_SERMA</name>
<dbReference type="AlphaFoldDB" id="A0AAT9F506"/>
<gene>
    <name evidence="1" type="ORF">SM39_4604</name>
</gene>